<dbReference type="EMBL" id="FOLB01000016">
    <property type="protein sequence ID" value="SFC95905.1"/>
    <property type="molecule type" value="Genomic_DNA"/>
</dbReference>
<reference evidence="1 2" key="1">
    <citation type="submission" date="2016-10" db="EMBL/GenBank/DDBJ databases">
        <authorList>
            <person name="de Groot N.N."/>
        </authorList>
    </citation>
    <scope>NUCLEOTIDE SEQUENCE [LARGE SCALE GENOMIC DNA]</scope>
    <source>
        <strain evidence="1 2">CGMCC 1.7056</strain>
    </source>
</reference>
<dbReference type="AlphaFoldDB" id="A0A1I1NEI1"/>
<evidence type="ECO:0000313" key="1">
    <source>
        <dbReference type="EMBL" id="SFC95905.1"/>
    </source>
</evidence>
<proteinExistence type="predicted"/>
<protein>
    <submittedName>
        <fullName evidence="1">Uncharacterized protein</fullName>
    </submittedName>
</protein>
<name>A0A1I1NEI1_9ACTN</name>
<gene>
    <name evidence="1" type="ORF">SAMN04487968_11652</name>
</gene>
<sequence length="48" mass="5346">MAIAGFATQYSSVIDWWAWPSVFVGMVRTDAAVLAVLMTQVDPDRCLR</sequence>
<accession>A0A1I1NEI1</accession>
<organism evidence="1 2">
    <name type="scientific">Nocardioides terrae</name>
    <dbReference type="NCBI Taxonomy" id="574651"/>
    <lineage>
        <taxon>Bacteria</taxon>
        <taxon>Bacillati</taxon>
        <taxon>Actinomycetota</taxon>
        <taxon>Actinomycetes</taxon>
        <taxon>Propionibacteriales</taxon>
        <taxon>Nocardioidaceae</taxon>
        <taxon>Nocardioides</taxon>
    </lineage>
</organism>
<dbReference type="Proteomes" id="UP000198832">
    <property type="component" value="Unassembled WGS sequence"/>
</dbReference>
<keyword evidence="2" id="KW-1185">Reference proteome</keyword>
<evidence type="ECO:0000313" key="2">
    <source>
        <dbReference type="Proteomes" id="UP000198832"/>
    </source>
</evidence>